<proteinExistence type="predicted"/>
<organism evidence="1 2">
    <name type="scientific">Pseudoflavonifractor capillosus</name>
    <dbReference type="NCBI Taxonomy" id="106588"/>
    <lineage>
        <taxon>Bacteria</taxon>
        <taxon>Bacillati</taxon>
        <taxon>Bacillota</taxon>
        <taxon>Clostridia</taxon>
        <taxon>Eubacteriales</taxon>
        <taxon>Oscillospiraceae</taxon>
        <taxon>Pseudoflavonifractor</taxon>
    </lineage>
</organism>
<evidence type="ECO:0000313" key="1">
    <source>
        <dbReference type="EMBL" id="HJG85645.1"/>
    </source>
</evidence>
<keyword evidence="1" id="KW-0862">Zinc</keyword>
<protein>
    <submittedName>
        <fullName evidence="1">DUF3268 family zinc-finger domain-containing protein</fullName>
    </submittedName>
</protein>
<reference evidence="1" key="2">
    <citation type="submission" date="2021-09" db="EMBL/GenBank/DDBJ databases">
        <authorList>
            <person name="Gilroy R."/>
        </authorList>
    </citation>
    <scope>NUCLEOTIDE SEQUENCE</scope>
    <source>
        <strain evidence="1">CHK179-5677</strain>
    </source>
</reference>
<dbReference type="EMBL" id="DYUC01000011">
    <property type="protein sequence ID" value="HJG85645.1"/>
    <property type="molecule type" value="Genomic_DNA"/>
</dbReference>
<dbReference type="InterPro" id="IPR021686">
    <property type="entry name" value="DUF3268"/>
</dbReference>
<keyword evidence="1" id="KW-0863">Zinc-finger</keyword>
<reference evidence="1" key="1">
    <citation type="journal article" date="2021" name="PeerJ">
        <title>Extensive microbial diversity within the chicken gut microbiome revealed by metagenomics and culture.</title>
        <authorList>
            <person name="Gilroy R."/>
            <person name="Ravi A."/>
            <person name="Getino M."/>
            <person name="Pursley I."/>
            <person name="Horton D.L."/>
            <person name="Alikhan N.F."/>
            <person name="Baker D."/>
            <person name="Gharbi K."/>
            <person name="Hall N."/>
            <person name="Watson M."/>
            <person name="Adriaenssens E.M."/>
            <person name="Foster-Nyarko E."/>
            <person name="Jarju S."/>
            <person name="Secka A."/>
            <person name="Antonio M."/>
            <person name="Oren A."/>
            <person name="Chaudhuri R.R."/>
            <person name="La Ragione R."/>
            <person name="Hildebrand F."/>
            <person name="Pallen M.J."/>
        </authorList>
    </citation>
    <scope>NUCLEOTIDE SEQUENCE</scope>
    <source>
        <strain evidence="1">CHK179-5677</strain>
    </source>
</reference>
<dbReference type="AlphaFoldDB" id="A0A921MJK5"/>
<accession>A0A921MJK5</accession>
<comment type="caution">
    <text evidence="1">The sequence shown here is derived from an EMBL/GenBank/DDBJ whole genome shotgun (WGS) entry which is preliminary data.</text>
</comment>
<gene>
    <name evidence="1" type="ORF">K8V01_01240</name>
</gene>
<dbReference type="Pfam" id="PF11672">
    <property type="entry name" value="DUF3268"/>
    <property type="match status" value="1"/>
</dbReference>
<evidence type="ECO:0000313" key="2">
    <source>
        <dbReference type="Proteomes" id="UP000760668"/>
    </source>
</evidence>
<keyword evidence="1" id="KW-0479">Metal-binding</keyword>
<dbReference type="GO" id="GO:0008270">
    <property type="term" value="F:zinc ion binding"/>
    <property type="evidence" value="ECO:0007669"/>
    <property type="project" value="UniProtKB-KW"/>
</dbReference>
<name>A0A921MJK5_9FIRM</name>
<dbReference type="Proteomes" id="UP000760668">
    <property type="component" value="Unassembled WGS sequence"/>
</dbReference>
<dbReference type="RefSeq" id="WP_304247258.1">
    <property type="nucleotide sequence ID" value="NZ_DYUC01000011.1"/>
</dbReference>
<sequence>MKRVNIKCPYCGARAFLRPASVVYGERAAPGSKLYVCGNYPACDSYVAAHRTSQLPMGTLADKQLRRERQVAHAVFNQLWKSGLMSKRQAYLWLQAKLDLPECEAHIAKFSEGRCQLVIDLCEKFLGAQRRAA</sequence>